<dbReference type="Pfam" id="PF05656">
    <property type="entry name" value="DUF805"/>
    <property type="match status" value="1"/>
</dbReference>
<keyword evidence="1" id="KW-0472">Membrane</keyword>
<dbReference type="InterPro" id="IPR008523">
    <property type="entry name" value="DUF805"/>
</dbReference>
<proteinExistence type="predicted"/>
<dbReference type="AlphaFoldDB" id="A0A1B8U1H2"/>
<dbReference type="EMBL" id="LSFL01000029">
    <property type="protein sequence ID" value="OBY65724.1"/>
    <property type="molecule type" value="Genomic_DNA"/>
</dbReference>
<dbReference type="KEGG" id="prn:BW723_13900"/>
<dbReference type="PANTHER" id="PTHR34980:SF2">
    <property type="entry name" value="INNER MEMBRANE PROTEIN YHAH-RELATED"/>
    <property type="match status" value="1"/>
</dbReference>
<organism evidence="2 3">
    <name type="scientific">Polaribacter reichenbachii</name>
    <dbReference type="NCBI Taxonomy" id="996801"/>
    <lineage>
        <taxon>Bacteria</taxon>
        <taxon>Pseudomonadati</taxon>
        <taxon>Bacteroidota</taxon>
        <taxon>Flavobacteriia</taxon>
        <taxon>Flavobacteriales</taxon>
        <taxon>Flavobacteriaceae</taxon>
    </lineage>
</organism>
<evidence type="ECO:0000313" key="3">
    <source>
        <dbReference type="Proteomes" id="UP000092612"/>
    </source>
</evidence>
<comment type="caution">
    <text evidence="2">The sequence shown here is derived from an EMBL/GenBank/DDBJ whole genome shotgun (WGS) entry which is preliminary data.</text>
</comment>
<accession>A0A1B8U1H2</accession>
<dbReference type="GO" id="GO:0005886">
    <property type="term" value="C:plasma membrane"/>
    <property type="evidence" value="ECO:0007669"/>
    <property type="project" value="TreeGrafter"/>
</dbReference>
<dbReference type="RefSeq" id="WP_068359900.1">
    <property type="nucleotide sequence ID" value="NZ_CP019337.1"/>
</dbReference>
<dbReference type="Proteomes" id="UP000092612">
    <property type="component" value="Unassembled WGS sequence"/>
</dbReference>
<evidence type="ECO:0000256" key="1">
    <source>
        <dbReference type="SAM" id="Phobius"/>
    </source>
</evidence>
<dbReference type="STRING" id="996801.BW723_13900"/>
<reference evidence="3" key="1">
    <citation type="submission" date="2016-02" db="EMBL/GenBank/DDBJ databases">
        <title>Paenibacillus sp. LPB0068, isolated from Crassostrea gigas.</title>
        <authorList>
            <person name="Shin S.-K."/>
            <person name="Yi H."/>
        </authorList>
    </citation>
    <scope>NUCLEOTIDE SEQUENCE [LARGE SCALE GENOMIC DNA]</scope>
    <source>
        <strain evidence="3">KCTC 23969</strain>
    </source>
</reference>
<name>A0A1B8U1H2_9FLAO</name>
<gene>
    <name evidence="2" type="ORF">LPB301_07880</name>
</gene>
<dbReference type="OrthoDB" id="9812349at2"/>
<keyword evidence="1" id="KW-0812">Transmembrane</keyword>
<keyword evidence="1" id="KW-1133">Transmembrane helix</keyword>
<feature type="transmembrane region" description="Helical" evidence="1">
    <location>
        <begin position="57"/>
        <end position="77"/>
    </location>
</feature>
<sequence length="138" mass="15812">MNWYLKVLSEYANFKGRARRKEYWMFYLMHIIIVGVLSFVLIFISGGLDSTEEPSNLGLTIIGLYILATLVPTIAVTVRRLHDTNRSGWWYLITIIPYIGKFVLLIFTCMESYNGVNKWGENPKGIGNDTLINQIGTE</sequence>
<evidence type="ECO:0008006" key="4">
    <source>
        <dbReference type="Google" id="ProtNLM"/>
    </source>
</evidence>
<feature type="transmembrane region" description="Helical" evidence="1">
    <location>
        <begin position="24"/>
        <end position="45"/>
    </location>
</feature>
<keyword evidence="3" id="KW-1185">Reference proteome</keyword>
<feature type="transmembrane region" description="Helical" evidence="1">
    <location>
        <begin position="89"/>
        <end position="107"/>
    </location>
</feature>
<protein>
    <recommendedName>
        <fullName evidence="4">DUF805 domain-containing protein</fullName>
    </recommendedName>
</protein>
<dbReference type="PANTHER" id="PTHR34980">
    <property type="entry name" value="INNER MEMBRANE PROTEIN-RELATED-RELATED"/>
    <property type="match status" value="1"/>
</dbReference>
<evidence type="ECO:0000313" key="2">
    <source>
        <dbReference type="EMBL" id="OBY65724.1"/>
    </source>
</evidence>